<name>A0ABP1QGN4_9HEXA</name>
<dbReference type="InterPro" id="IPR006379">
    <property type="entry name" value="HAD-SF_hydro_IIB"/>
</dbReference>
<gene>
    <name evidence="11" type="ORF">ODALV1_LOCUS11125</name>
</gene>
<dbReference type="InterPro" id="IPR043169">
    <property type="entry name" value="PMM_cap"/>
</dbReference>
<comment type="caution">
    <text evidence="11">The sequence shown here is derived from an EMBL/GenBank/DDBJ whole genome shotgun (WGS) entry which is preliminary data.</text>
</comment>
<keyword evidence="12" id="KW-1185">Reference proteome</keyword>
<comment type="catalytic activity">
    <reaction evidence="10">
        <text>alpha-D-mannose 1-phosphate = D-mannose 6-phosphate</text>
        <dbReference type="Rhea" id="RHEA:11140"/>
        <dbReference type="ChEBI" id="CHEBI:58409"/>
        <dbReference type="ChEBI" id="CHEBI:58735"/>
        <dbReference type="EC" id="5.4.2.8"/>
    </reaction>
</comment>
<dbReference type="Gene3D" id="3.40.50.1000">
    <property type="entry name" value="HAD superfamily/HAD-like"/>
    <property type="match status" value="1"/>
</dbReference>
<dbReference type="PANTHER" id="PTHR10466">
    <property type="entry name" value="PHOSPHOMANNOMUTASE"/>
    <property type="match status" value="1"/>
</dbReference>
<dbReference type="PANTHER" id="PTHR10466:SF0">
    <property type="entry name" value="PHOSPHOMANNOMUTASE"/>
    <property type="match status" value="1"/>
</dbReference>
<comment type="function">
    <text evidence="10">Involved in the synthesis of the GDP-mannose and dolichol-phosphate-mannose required for a number of critical mannosyl transfer reactions.</text>
</comment>
<dbReference type="EMBL" id="CAXLJM020000033">
    <property type="protein sequence ID" value="CAL8102359.1"/>
    <property type="molecule type" value="Genomic_DNA"/>
</dbReference>
<comment type="pathway">
    <text evidence="2 10">Nucleotide-sugar biosynthesis; GDP-alpha-D-mannose biosynthesis; alpha-D-mannose 1-phosphate from D-fructose 6-phosphate: step 2/2.</text>
</comment>
<dbReference type="CDD" id="cd02585">
    <property type="entry name" value="HAD_PMM"/>
    <property type="match status" value="1"/>
</dbReference>
<reference evidence="11 12" key="1">
    <citation type="submission" date="2024-08" db="EMBL/GenBank/DDBJ databases">
        <authorList>
            <person name="Cucini C."/>
            <person name="Frati F."/>
        </authorList>
    </citation>
    <scope>NUCLEOTIDE SEQUENCE [LARGE SCALE GENOMIC DNA]</scope>
</reference>
<dbReference type="SFLD" id="SFLDG01140">
    <property type="entry name" value="C2.B:_Phosphomannomutase_and_P"/>
    <property type="match status" value="1"/>
</dbReference>
<proteinExistence type="inferred from homology"/>
<accession>A0ABP1QGN4</accession>
<keyword evidence="7" id="KW-0479">Metal-binding</keyword>
<keyword evidence="9 10" id="KW-0413">Isomerase</keyword>
<organism evidence="11 12">
    <name type="scientific">Orchesella dallaii</name>
    <dbReference type="NCBI Taxonomy" id="48710"/>
    <lineage>
        <taxon>Eukaryota</taxon>
        <taxon>Metazoa</taxon>
        <taxon>Ecdysozoa</taxon>
        <taxon>Arthropoda</taxon>
        <taxon>Hexapoda</taxon>
        <taxon>Collembola</taxon>
        <taxon>Entomobryomorpha</taxon>
        <taxon>Entomobryoidea</taxon>
        <taxon>Orchesellidae</taxon>
        <taxon>Orchesellinae</taxon>
        <taxon>Orchesella</taxon>
    </lineage>
</organism>
<evidence type="ECO:0000256" key="10">
    <source>
        <dbReference type="RuleBase" id="RU361118"/>
    </source>
</evidence>
<evidence type="ECO:0000256" key="8">
    <source>
        <dbReference type="ARBA" id="ARBA00022842"/>
    </source>
</evidence>
<dbReference type="EC" id="5.4.2.8" evidence="5 10"/>
<evidence type="ECO:0000256" key="5">
    <source>
        <dbReference type="ARBA" id="ARBA00012730"/>
    </source>
</evidence>
<dbReference type="InterPro" id="IPR036412">
    <property type="entry name" value="HAD-like_sf"/>
</dbReference>
<comment type="subunit">
    <text evidence="4 10">Homodimer.</text>
</comment>
<dbReference type="NCBIfam" id="TIGR01484">
    <property type="entry name" value="HAD-SF-IIB"/>
    <property type="match status" value="1"/>
</dbReference>
<dbReference type="Pfam" id="PF03332">
    <property type="entry name" value="PMM"/>
    <property type="match status" value="1"/>
</dbReference>
<dbReference type="InterPro" id="IPR005002">
    <property type="entry name" value="PMM"/>
</dbReference>
<evidence type="ECO:0000256" key="1">
    <source>
        <dbReference type="ARBA" id="ARBA00004496"/>
    </source>
</evidence>
<dbReference type="SFLD" id="SFLDF00445">
    <property type="entry name" value="alpha-phosphomannomutase"/>
    <property type="match status" value="1"/>
</dbReference>
<protein>
    <recommendedName>
        <fullName evidence="5 10">Phosphomannomutase</fullName>
        <ecNumber evidence="5 10">5.4.2.8</ecNumber>
    </recommendedName>
</protein>
<evidence type="ECO:0000256" key="2">
    <source>
        <dbReference type="ARBA" id="ARBA00004699"/>
    </source>
</evidence>
<dbReference type="InterPro" id="IPR023214">
    <property type="entry name" value="HAD_sf"/>
</dbReference>
<evidence type="ECO:0000256" key="9">
    <source>
        <dbReference type="ARBA" id="ARBA00023235"/>
    </source>
</evidence>
<dbReference type="SFLD" id="SFLDG01143">
    <property type="entry name" value="C2.B.3:_Phosphomannomutase_Lik"/>
    <property type="match status" value="1"/>
</dbReference>
<dbReference type="Proteomes" id="UP001642540">
    <property type="component" value="Unassembled WGS sequence"/>
</dbReference>
<evidence type="ECO:0000256" key="4">
    <source>
        <dbReference type="ARBA" id="ARBA00011738"/>
    </source>
</evidence>
<evidence type="ECO:0000256" key="6">
    <source>
        <dbReference type="ARBA" id="ARBA00022490"/>
    </source>
</evidence>
<comment type="similarity">
    <text evidence="3 10">Belongs to the eukaryotic PMM family.</text>
</comment>
<dbReference type="SUPFAM" id="SSF56784">
    <property type="entry name" value="HAD-like"/>
    <property type="match status" value="1"/>
</dbReference>
<keyword evidence="6 10" id="KW-0963">Cytoplasm</keyword>
<evidence type="ECO:0000256" key="7">
    <source>
        <dbReference type="ARBA" id="ARBA00022723"/>
    </source>
</evidence>
<evidence type="ECO:0000256" key="3">
    <source>
        <dbReference type="ARBA" id="ARBA00009736"/>
    </source>
</evidence>
<sequence>MLFAKVLPKFCQLHRPLLRSYGFIPSHLLLKAAPPPPPPPPRQPSKQSLIGKRKAARRMGSRDNTLLLFDVDGTLTPSRQVIKPQLYDFLVKDVKPKFKIGVVGGSDLVKICEQLGGGTRVISDFDYVFAENGLVAYSSGDIIGTESIQKYIGEENLQRFINYALAYLSKITLPVKRGTFIEFRSGMINVCPVGRSCSQAERLEFYEYDKVHKIRETMAEDFRREFGDLGLQFSIGGQISLDVFPKGWDKTYCLSYLDKIPNIHFFGDKTSPGGNDYEIFFDSRTKGHTVTSPEDTEKELREMLQKLQ</sequence>
<evidence type="ECO:0000313" key="11">
    <source>
        <dbReference type="EMBL" id="CAL8102359.1"/>
    </source>
</evidence>
<evidence type="ECO:0000313" key="12">
    <source>
        <dbReference type="Proteomes" id="UP001642540"/>
    </source>
</evidence>
<keyword evidence="8" id="KW-0460">Magnesium</keyword>
<comment type="subcellular location">
    <subcellularLocation>
        <location evidence="1 10">Cytoplasm</location>
    </subcellularLocation>
</comment>
<dbReference type="SFLD" id="SFLDS00003">
    <property type="entry name" value="Haloacid_Dehalogenase"/>
    <property type="match status" value="1"/>
</dbReference>
<dbReference type="Gene3D" id="3.30.1240.20">
    <property type="match status" value="1"/>
</dbReference>